<name>A0A1H2IQR0_9PSED</name>
<feature type="domain" description="FecR protein" evidence="1">
    <location>
        <begin position="111"/>
        <end position="195"/>
    </location>
</feature>
<gene>
    <name evidence="3" type="ORF">HX826_24745</name>
</gene>
<evidence type="ECO:0000313" key="3">
    <source>
        <dbReference type="EMBL" id="NWD45091.1"/>
    </source>
</evidence>
<dbReference type="PANTHER" id="PTHR30273">
    <property type="entry name" value="PERIPLASMIC SIGNAL SENSOR AND SIGMA FACTOR ACTIVATOR FECR-RELATED"/>
    <property type="match status" value="1"/>
</dbReference>
<dbReference type="InterPro" id="IPR032623">
    <property type="entry name" value="FecR_N"/>
</dbReference>
<protein>
    <submittedName>
        <fullName evidence="3">DUF4880 domain-containing protein</fullName>
    </submittedName>
</protein>
<evidence type="ECO:0000313" key="4">
    <source>
        <dbReference type="Proteomes" id="UP000546584"/>
    </source>
</evidence>
<feature type="domain" description="FecR N-terminal" evidence="2">
    <location>
        <begin position="19"/>
        <end position="59"/>
    </location>
</feature>
<dbReference type="InterPro" id="IPR006860">
    <property type="entry name" value="FecR"/>
</dbReference>
<evidence type="ECO:0000259" key="1">
    <source>
        <dbReference type="Pfam" id="PF04773"/>
    </source>
</evidence>
<dbReference type="EMBL" id="JACAQR010000037">
    <property type="protein sequence ID" value="NWD45091.1"/>
    <property type="molecule type" value="Genomic_DNA"/>
</dbReference>
<dbReference type="InterPro" id="IPR012373">
    <property type="entry name" value="Ferrdict_sens_TM"/>
</dbReference>
<dbReference type="Pfam" id="PF16220">
    <property type="entry name" value="DUF4880"/>
    <property type="match status" value="1"/>
</dbReference>
<dbReference type="RefSeq" id="WP_093208674.1">
    <property type="nucleotide sequence ID" value="NZ_CP143576.1"/>
</dbReference>
<evidence type="ECO:0000259" key="2">
    <source>
        <dbReference type="Pfam" id="PF16220"/>
    </source>
</evidence>
<organism evidence="3 4">
    <name type="scientific">Pseudomonas yamanorum</name>
    <dbReference type="NCBI Taxonomy" id="515393"/>
    <lineage>
        <taxon>Bacteria</taxon>
        <taxon>Pseudomonadati</taxon>
        <taxon>Pseudomonadota</taxon>
        <taxon>Gammaproteobacteria</taxon>
        <taxon>Pseudomonadales</taxon>
        <taxon>Pseudomonadaceae</taxon>
        <taxon>Pseudomonas</taxon>
    </lineage>
</organism>
<dbReference type="Gene3D" id="2.60.120.1440">
    <property type="match status" value="1"/>
</dbReference>
<accession>A0A1H2IQR0</accession>
<dbReference type="AlphaFoldDB" id="A0A1H2IQR0"/>
<reference evidence="3 4" key="1">
    <citation type="submission" date="2020-04" db="EMBL/GenBank/DDBJ databases">
        <title>Molecular characterization of pseudomonads from Agaricus bisporus reveal novel blotch 2 pathogens in Western Europe.</title>
        <authorList>
            <person name="Taparia T."/>
            <person name="Krijger M."/>
            <person name="Haynes E."/>
            <person name="Elpinstone J.G."/>
            <person name="Noble R."/>
            <person name="Van Der Wolf J."/>
        </authorList>
    </citation>
    <scope>NUCLEOTIDE SEQUENCE [LARGE SCALE GENOMIC DNA]</scope>
    <source>
        <strain evidence="3 4">IPO3753</strain>
    </source>
</reference>
<dbReference type="PANTHER" id="PTHR30273:SF2">
    <property type="entry name" value="PROTEIN FECR"/>
    <property type="match status" value="1"/>
</dbReference>
<sequence length="308" mass="33296">MNIFNFSAARNTPDSPLHDEARDWLVLLTSGRATVADAKALRQWCAQSPEHARAFEQAKVLWQQLAPAAEQVSRPRHFGRRAFLGGAIAASAAVFMVRFTVPGGFAGLTADYRTEVGEQRRVELGEGVRLELNTQTRISRREGGIELVEGEVEVVANAAMPLQVQAGGGWLSAARARFNVRNTDHSVCVTCIDGALLVAVGGRTVRLEGGRQLTYDAGGVGEPVAVDVQAVVAWREQVLVFDNATLATVVDEINRYRPGMLLLMNAELGKRRVQARFSLHQLAGVALLIRDAYGAKCTELPGGVVLLS</sequence>
<dbReference type="GO" id="GO:0016989">
    <property type="term" value="F:sigma factor antagonist activity"/>
    <property type="evidence" value="ECO:0007669"/>
    <property type="project" value="TreeGrafter"/>
</dbReference>
<dbReference type="Pfam" id="PF04773">
    <property type="entry name" value="FecR"/>
    <property type="match status" value="1"/>
</dbReference>
<dbReference type="Proteomes" id="UP000546584">
    <property type="component" value="Unassembled WGS sequence"/>
</dbReference>
<proteinExistence type="predicted"/>
<comment type="caution">
    <text evidence="3">The sequence shown here is derived from an EMBL/GenBank/DDBJ whole genome shotgun (WGS) entry which is preliminary data.</text>
</comment>
<dbReference type="PIRSF" id="PIRSF018266">
    <property type="entry name" value="FecR"/>
    <property type="match status" value="1"/>
</dbReference>
<dbReference type="GeneID" id="93516322"/>